<dbReference type="InterPro" id="IPR050428">
    <property type="entry name" value="TCS_sensor_his_kinase"/>
</dbReference>
<proteinExistence type="predicted"/>
<dbReference type="Pfam" id="PF00512">
    <property type="entry name" value="HisKA"/>
    <property type="match status" value="1"/>
</dbReference>
<dbReference type="SMART" id="SM00387">
    <property type="entry name" value="HATPase_c"/>
    <property type="match status" value="1"/>
</dbReference>
<feature type="transmembrane region" description="Helical" evidence="12">
    <location>
        <begin position="153"/>
        <end position="176"/>
    </location>
</feature>
<dbReference type="SMART" id="SM00388">
    <property type="entry name" value="HisKA"/>
    <property type="match status" value="1"/>
</dbReference>
<dbReference type="InterPro" id="IPR036890">
    <property type="entry name" value="HATPase_C_sf"/>
</dbReference>
<dbReference type="EC" id="2.7.13.3" evidence="3"/>
<dbReference type="InterPro" id="IPR036097">
    <property type="entry name" value="HisK_dim/P_sf"/>
</dbReference>
<evidence type="ECO:0000256" key="8">
    <source>
        <dbReference type="ARBA" id="ARBA00022989"/>
    </source>
</evidence>
<evidence type="ECO:0000256" key="9">
    <source>
        <dbReference type="ARBA" id="ARBA00023012"/>
    </source>
</evidence>
<reference evidence="16" key="1">
    <citation type="journal article" date="2019" name="Int. J. Syst. Evol. Microbiol.">
        <title>The Global Catalogue of Microorganisms (GCM) 10K type strain sequencing project: providing services to taxonomists for standard genome sequencing and annotation.</title>
        <authorList>
            <consortium name="The Broad Institute Genomics Platform"/>
            <consortium name="The Broad Institute Genome Sequencing Center for Infectious Disease"/>
            <person name="Wu L."/>
            <person name="Ma J."/>
        </authorList>
    </citation>
    <scope>NUCLEOTIDE SEQUENCE [LARGE SCALE GENOMIC DNA]</scope>
    <source>
        <strain evidence="16">JCM 17688</strain>
    </source>
</reference>
<evidence type="ECO:0000313" key="15">
    <source>
        <dbReference type="EMBL" id="GAA4394197.1"/>
    </source>
</evidence>
<organism evidence="15 16">
    <name type="scientific">Tsukamurella soli</name>
    <dbReference type="NCBI Taxonomy" id="644556"/>
    <lineage>
        <taxon>Bacteria</taxon>
        <taxon>Bacillati</taxon>
        <taxon>Actinomycetota</taxon>
        <taxon>Actinomycetes</taxon>
        <taxon>Mycobacteriales</taxon>
        <taxon>Tsukamurellaceae</taxon>
        <taxon>Tsukamurella</taxon>
    </lineage>
</organism>
<accession>A0ABP8JPY2</accession>
<evidence type="ECO:0000256" key="3">
    <source>
        <dbReference type="ARBA" id="ARBA00012438"/>
    </source>
</evidence>
<comment type="catalytic activity">
    <reaction evidence="1">
        <text>ATP + protein L-histidine = ADP + protein N-phospho-L-histidine.</text>
        <dbReference type="EC" id="2.7.13.3"/>
    </reaction>
</comment>
<evidence type="ECO:0000256" key="10">
    <source>
        <dbReference type="ARBA" id="ARBA00023136"/>
    </source>
</evidence>
<feature type="compositionally biased region" description="Acidic residues" evidence="11">
    <location>
        <begin position="473"/>
        <end position="491"/>
    </location>
</feature>
<dbReference type="InterPro" id="IPR003660">
    <property type="entry name" value="HAMP_dom"/>
</dbReference>
<dbReference type="PRINTS" id="PR00344">
    <property type="entry name" value="BCTRLSENSOR"/>
</dbReference>
<evidence type="ECO:0000256" key="6">
    <source>
        <dbReference type="ARBA" id="ARBA00022692"/>
    </source>
</evidence>
<sequence length="518" mass="55907">MLRNGVPLRFSLVAVIVGLMALGLLASGAALTTSMKDRLIAREDQNLRQQADTWAKPRAVQLPYAARGDKRPPTRYFVVTYRFDGTQVQQGGNPDFTTRPDLSKVGEIGSEAITVHSANSGGPDWRIVESRSQYGYAYVAVTLSDVYDTMRQLVILELLIGGSVLAVAGGLGYLVVRRSLGPLVEVEATAELIAAGDLTRRVPASPPNTEVGSLAQSINAMLHQVQDSFARVEASEEQARRGEERMRRFIGDASHELRTPLTSIRGFAELYRQGASSDVGFLMKHIESEAQRMGLLVEDLLLLARLDARRPLEHRPVDLLTVASDVVHAAQAREPERTIHLELDGDPTDLELPGDQGRITQVVTNLVSNALRHTPPEAVTTVRLRAEPDCVVIEVRDTGPGMRPEEAARVFERFYRTDASRSRGSGGAGLGLSIVHGIVEAHNGTVTVETAPGEGAAFIVRLPRILPAARADGDDEPGDYDDDSGDYDGEPGEYGGEPGDDREPADADGGPSERDGAA</sequence>
<protein>
    <recommendedName>
        <fullName evidence="3">histidine kinase</fullName>
        <ecNumber evidence="3">2.7.13.3</ecNumber>
    </recommendedName>
</protein>
<dbReference type="CDD" id="cd06225">
    <property type="entry name" value="HAMP"/>
    <property type="match status" value="1"/>
</dbReference>
<evidence type="ECO:0000256" key="2">
    <source>
        <dbReference type="ARBA" id="ARBA00004236"/>
    </source>
</evidence>
<dbReference type="SUPFAM" id="SSF47384">
    <property type="entry name" value="Homodimeric domain of signal transducing histidine kinase"/>
    <property type="match status" value="1"/>
</dbReference>
<dbReference type="InterPro" id="IPR003594">
    <property type="entry name" value="HATPase_dom"/>
</dbReference>
<keyword evidence="9" id="KW-0902">Two-component regulatory system</keyword>
<dbReference type="Gene3D" id="3.30.565.10">
    <property type="entry name" value="Histidine kinase-like ATPase, C-terminal domain"/>
    <property type="match status" value="1"/>
</dbReference>
<keyword evidence="16" id="KW-1185">Reference proteome</keyword>
<evidence type="ECO:0000256" key="1">
    <source>
        <dbReference type="ARBA" id="ARBA00000085"/>
    </source>
</evidence>
<keyword evidence="8 12" id="KW-1133">Transmembrane helix</keyword>
<evidence type="ECO:0000256" key="12">
    <source>
        <dbReference type="SAM" id="Phobius"/>
    </source>
</evidence>
<evidence type="ECO:0000256" key="5">
    <source>
        <dbReference type="ARBA" id="ARBA00022679"/>
    </source>
</evidence>
<evidence type="ECO:0000256" key="4">
    <source>
        <dbReference type="ARBA" id="ARBA00022553"/>
    </source>
</evidence>
<dbReference type="Gene3D" id="1.10.287.130">
    <property type="match status" value="1"/>
</dbReference>
<gene>
    <name evidence="15" type="primary">phoR</name>
    <name evidence="15" type="ORF">GCM10023147_25860</name>
</gene>
<feature type="domain" description="HAMP" evidence="14">
    <location>
        <begin position="177"/>
        <end position="230"/>
    </location>
</feature>
<dbReference type="GO" id="GO:0016301">
    <property type="term" value="F:kinase activity"/>
    <property type="evidence" value="ECO:0007669"/>
    <property type="project" value="UniProtKB-KW"/>
</dbReference>
<comment type="subcellular location">
    <subcellularLocation>
        <location evidence="2">Cell membrane</location>
    </subcellularLocation>
</comment>
<dbReference type="Gene3D" id="6.10.340.10">
    <property type="match status" value="1"/>
</dbReference>
<feature type="domain" description="Histidine kinase" evidence="13">
    <location>
        <begin position="252"/>
        <end position="466"/>
    </location>
</feature>
<keyword evidence="10 12" id="KW-0472">Membrane</keyword>
<dbReference type="CDD" id="cd00075">
    <property type="entry name" value="HATPase"/>
    <property type="match status" value="1"/>
</dbReference>
<feature type="compositionally biased region" description="Basic and acidic residues" evidence="11">
    <location>
        <begin position="499"/>
        <end position="518"/>
    </location>
</feature>
<dbReference type="EMBL" id="BAABFR010000036">
    <property type="protein sequence ID" value="GAA4394197.1"/>
    <property type="molecule type" value="Genomic_DNA"/>
</dbReference>
<dbReference type="CDD" id="cd00082">
    <property type="entry name" value="HisKA"/>
    <property type="match status" value="1"/>
</dbReference>
<dbReference type="Proteomes" id="UP001500635">
    <property type="component" value="Unassembled WGS sequence"/>
</dbReference>
<dbReference type="Pfam" id="PF02518">
    <property type="entry name" value="HATPase_c"/>
    <property type="match status" value="1"/>
</dbReference>
<evidence type="ECO:0000313" key="16">
    <source>
        <dbReference type="Proteomes" id="UP001500635"/>
    </source>
</evidence>
<name>A0ABP8JPY2_9ACTN</name>
<comment type="caution">
    <text evidence="15">The sequence shown here is derived from an EMBL/GenBank/DDBJ whole genome shotgun (WGS) entry which is preliminary data.</text>
</comment>
<dbReference type="Pfam" id="PF00672">
    <property type="entry name" value="HAMP"/>
    <property type="match status" value="1"/>
</dbReference>
<evidence type="ECO:0000256" key="11">
    <source>
        <dbReference type="SAM" id="MobiDB-lite"/>
    </source>
</evidence>
<dbReference type="PROSITE" id="PS50109">
    <property type="entry name" value="HIS_KIN"/>
    <property type="match status" value="1"/>
</dbReference>
<keyword evidence="6 12" id="KW-0812">Transmembrane</keyword>
<dbReference type="InterPro" id="IPR003661">
    <property type="entry name" value="HisK_dim/P_dom"/>
</dbReference>
<keyword evidence="5" id="KW-0808">Transferase</keyword>
<dbReference type="InterPro" id="IPR005467">
    <property type="entry name" value="His_kinase_dom"/>
</dbReference>
<dbReference type="PANTHER" id="PTHR45436:SF5">
    <property type="entry name" value="SENSOR HISTIDINE KINASE TRCS"/>
    <property type="match status" value="1"/>
</dbReference>
<dbReference type="SUPFAM" id="SSF55874">
    <property type="entry name" value="ATPase domain of HSP90 chaperone/DNA topoisomerase II/histidine kinase"/>
    <property type="match status" value="1"/>
</dbReference>
<feature type="region of interest" description="Disordered" evidence="11">
    <location>
        <begin position="469"/>
        <end position="518"/>
    </location>
</feature>
<keyword evidence="7 15" id="KW-0418">Kinase</keyword>
<evidence type="ECO:0000259" key="14">
    <source>
        <dbReference type="PROSITE" id="PS50885"/>
    </source>
</evidence>
<dbReference type="SMART" id="SM00304">
    <property type="entry name" value="HAMP"/>
    <property type="match status" value="1"/>
</dbReference>
<dbReference type="InterPro" id="IPR004358">
    <property type="entry name" value="Sig_transdc_His_kin-like_C"/>
</dbReference>
<evidence type="ECO:0000259" key="13">
    <source>
        <dbReference type="PROSITE" id="PS50109"/>
    </source>
</evidence>
<dbReference type="PANTHER" id="PTHR45436">
    <property type="entry name" value="SENSOR HISTIDINE KINASE YKOH"/>
    <property type="match status" value="1"/>
</dbReference>
<keyword evidence="4" id="KW-0597">Phosphoprotein</keyword>
<dbReference type="SUPFAM" id="SSF158472">
    <property type="entry name" value="HAMP domain-like"/>
    <property type="match status" value="1"/>
</dbReference>
<evidence type="ECO:0000256" key="7">
    <source>
        <dbReference type="ARBA" id="ARBA00022777"/>
    </source>
</evidence>
<feature type="transmembrane region" description="Helical" evidence="12">
    <location>
        <begin position="12"/>
        <end position="32"/>
    </location>
</feature>
<dbReference type="PROSITE" id="PS50885">
    <property type="entry name" value="HAMP"/>
    <property type="match status" value="1"/>
</dbReference>